<evidence type="ECO:0000256" key="2">
    <source>
        <dbReference type="ARBA" id="ARBA00008857"/>
    </source>
</evidence>
<evidence type="ECO:0000313" key="9">
    <source>
        <dbReference type="EMBL" id="GLG04881.1"/>
    </source>
</evidence>
<dbReference type="InterPro" id="IPR044068">
    <property type="entry name" value="CB"/>
</dbReference>
<name>A0A9W6FFB9_9FIRM</name>
<evidence type="ECO:0000256" key="1">
    <source>
        <dbReference type="ARBA" id="ARBA00003283"/>
    </source>
</evidence>
<dbReference type="InterPro" id="IPR004107">
    <property type="entry name" value="Integrase_SAM-like_N"/>
</dbReference>
<comment type="caution">
    <text evidence="10">The sequence shown here is derived from an EMBL/GenBank/DDBJ whole genome shotgun (WGS) entry which is preliminary data.</text>
</comment>
<dbReference type="AlphaFoldDB" id="A0A9W6FFB9"/>
<keyword evidence="5" id="KW-0233">DNA recombination</keyword>
<evidence type="ECO:0000259" key="8">
    <source>
        <dbReference type="PROSITE" id="PS51900"/>
    </source>
</evidence>
<dbReference type="RefSeq" id="WP_281845055.1">
    <property type="nucleotide sequence ID" value="NZ_BSBO01000021.1"/>
</dbReference>
<evidence type="ECO:0000313" key="10">
    <source>
        <dbReference type="EMBL" id="GLG90124.1"/>
    </source>
</evidence>
<dbReference type="SUPFAM" id="SSF56349">
    <property type="entry name" value="DNA breaking-rejoining enzymes"/>
    <property type="match status" value="1"/>
</dbReference>
<dbReference type="InterPro" id="IPR050090">
    <property type="entry name" value="Tyrosine_recombinase_XerCD"/>
</dbReference>
<dbReference type="Gene3D" id="1.10.443.10">
    <property type="entry name" value="Intergrase catalytic core"/>
    <property type="match status" value="1"/>
</dbReference>
<gene>
    <name evidence="9" type="ORF">Selli1_20550</name>
    <name evidence="10" type="ORF">Selli2_15510</name>
</gene>
<dbReference type="GO" id="GO:0015074">
    <property type="term" value="P:DNA integration"/>
    <property type="evidence" value="ECO:0007669"/>
    <property type="project" value="UniProtKB-KW"/>
</dbReference>
<dbReference type="Pfam" id="PF14659">
    <property type="entry name" value="Phage_int_SAM_3"/>
    <property type="match status" value="1"/>
</dbReference>
<keyword evidence="4 6" id="KW-0238">DNA-binding</keyword>
<dbReference type="InterPro" id="IPR011010">
    <property type="entry name" value="DNA_brk_join_enz"/>
</dbReference>
<dbReference type="Gene3D" id="1.10.150.130">
    <property type="match status" value="2"/>
</dbReference>
<evidence type="ECO:0008006" key="13">
    <source>
        <dbReference type="Google" id="ProtNLM"/>
    </source>
</evidence>
<dbReference type="Pfam" id="PF00589">
    <property type="entry name" value="Phage_integrase"/>
    <property type="match status" value="1"/>
</dbReference>
<reference evidence="10" key="3">
    <citation type="submission" date="2022-11" db="EMBL/GenBank/DDBJ databases">
        <title>Draft genome sequence of Sellimonas catena strain 18CBH55.</title>
        <authorList>
            <person name="Hisatomi A."/>
            <person name="Ohkuma M."/>
            <person name="Sakamoto M."/>
        </authorList>
    </citation>
    <scope>NUCLEOTIDE SEQUENCE</scope>
    <source>
        <strain evidence="10">18CBH55</strain>
    </source>
</reference>
<feature type="domain" description="Tyr recombinase" evidence="7">
    <location>
        <begin position="281"/>
        <end position="485"/>
    </location>
</feature>
<evidence type="ECO:0000259" key="7">
    <source>
        <dbReference type="PROSITE" id="PS51898"/>
    </source>
</evidence>
<organism evidence="10 11">
    <name type="scientific">Sellimonas catena</name>
    <dbReference type="NCBI Taxonomy" id="2994035"/>
    <lineage>
        <taxon>Bacteria</taxon>
        <taxon>Bacillati</taxon>
        <taxon>Bacillota</taxon>
        <taxon>Clostridia</taxon>
        <taxon>Lachnospirales</taxon>
        <taxon>Lachnospiraceae</taxon>
        <taxon>Sellimonas</taxon>
    </lineage>
</organism>
<sequence length="502" mass="58449">MVAGHLRKQNGIYQMILCYKDTNNKRCSKSISTGLPIKGNKTKAEALLEQTRKEFIPPIWNKDTYVHIYISQWLKFAPLEAIEFSQYKLHIAQWIVPYFKEQVLTIEQLSVQDLEQYFLFLRKADNPQMASTRQLISTSHHILLMAFSHAVNCGWIEQNPLTSINPETGKGEILFADFILKWLTVVKYQVQDTTYAGYRTNVVKRIEPYFREKGYTLNELSDNPEYIQEYYTYELEKRHVKPNTVIRRHANIHSSLEYAVQLKLLKDNPANRVSRPEENTYEAKYYSVEEMMQLFKAAHGDPLEICIFLAAFYGMRRSEALGVRWSSIDLVNKTITVNHVVTDVYIDGHCQRVMKDRTKSKSSTRTLPLVPQFEQALKYVYQKQHYEQYVCGDSYCKEYLDYVNKNETGELLKPGYVSDHFQLILKKNGLRKIRFHDLRHSCASLLYSAGEDLKAIQKWLGHSTISTTANIYTHFDYNKKIKTANAMSETLPTNILPGIEAH</sequence>
<reference evidence="9" key="2">
    <citation type="submission" date="2022-11" db="EMBL/GenBank/DDBJ databases">
        <title>Draft genome sequence of Sellimonas catena strain 12EGH17.</title>
        <authorList>
            <person name="Hisatomi A."/>
            <person name="Ohkuma M."/>
            <person name="Sakamoto M."/>
        </authorList>
    </citation>
    <scope>NUCLEOTIDE SEQUENCE</scope>
    <source>
        <strain evidence="9">12EGH17</strain>
    </source>
</reference>
<reference evidence="10" key="4">
    <citation type="submission" date="2022-11" db="EMBL/GenBank/DDBJ databases">
        <title>Draft genome sequence of Sellimonas catena strain 18CBH55.</title>
        <authorList>
            <person name="Atsushi H."/>
            <person name="Moriya O."/>
            <person name="Mitsuo S."/>
        </authorList>
    </citation>
    <scope>NUCLEOTIDE SEQUENCE</scope>
    <source>
        <strain evidence="10">18CBH55</strain>
    </source>
</reference>
<dbReference type="Proteomes" id="UP001145145">
    <property type="component" value="Unassembled WGS sequence"/>
</dbReference>
<evidence type="ECO:0000256" key="5">
    <source>
        <dbReference type="ARBA" id="ARBA00023172"/>
    </source>
</evidence>
<reference evidence="9" key="1">
    <citation type="submission" date="2022-11" db="EMBL/GenBank/DDBJ databases">
        <title>Draft genome sequence of Sellimonas catena strain 12EGH17.</title>
        <authorList>
            <person name="Atsushi H."/>
            <person name="Moriya O."/>
            <person name="Mitsuo S."/>
        </authorList>
    </citation>
    <scope>NUCLEOTIDE SEQUENCE</scope>
    <source>
        <strain evidence="9">12EGH17</strain>
    </source>
</reference>
<evidence type="ECO:0000256" key="3">
    <source>
        <dbReference type="ARBA" id="ARBA00022908"/>
    </source>
</evidence>
<protein>
    <recommendedName>
        <fullName evidence="13">Site-specific integrase</fullName>
    </recommendedName>
</protein>
<dbReference type="InterPro" id="IPR002104">
    <property type="entry name" value="Integrase_catalytic"/>
</dbReference>
<accession>A0A9W6FFB9</accession>
<evidence type="ECO:0000256" key="4">
    <source>
        <dbReference type="ARBA" id="ARBA00023125"/>
    </source>
</evidence>
<dbReference type="Proteomes" id="UP001145094">
    <property type="component" value="Unassembled WGS sequence"/>
</dbReference>
<keyword evidence="12" id="KW-1185">Reference proteome</keyword>
<dbReference type="GO" id="GO:0006310">
    <property type="term" value="P:DNA recombination"/>
    <property type="evidence" value="ECO:0007669"/>
    <property type="project" value="UniProtKB-KW"/>
</dbReference>
<dbReference type="CDD" id="cd01189">
    <property type="entry name" value="INT_ICEBs1_C_like"/>
    <property type="match status" value="1"/>
</dbReference>
<proteinExistence type="inferred from homology"/>
<evidence type="ECO:0000313" key="12">
    <source>
        <dbReference type="Proteomes" id="UP001145145"/>
    </source>
</evidence>
<dbReference type="EMBL" id="BSCH01000008">
    <property type="protein sequence ID" value="GLG90124.1"/>
    <property type="molecule type" value="Genomic_DNA"/>
</dbReference>
<evidence type="ECO:0000313" key="11">
    <source>
        <dbReference type="Proteomes" id="UP001145094"/>
    </source>
</evidence>
<dbReference type="EMBL" id="BSBO01000021">
    <property type="protein sequence ID" value="GLG04881.1"/>
    <property type="molecule type" value="Genomic_DNA"/>
</dbReference>
<feature type="domain" description="Core-binding (CB)" evidence="8">
    <location>
        <begin position="173"/>
        <end position="260"/>
    </location>
</feature>
<evidence type="ECO:0000256" key="6">
    <source>
        <dbReference type="PROSITE-ProRule" id="PRU01248"/>
    </source>
</evidence>
<dbReference type="InterPro" id="IPR013762">
    <property type="entry name" value="Integrase-like_cat_sf"/>
</dbReference>
<comment type="similarity">
    <text evidence="2">Belongs to the 'phage' integrase family.</text>
</comment>
<dbReference type="PANTHER" id="PTHR30349:SF64">
    <property type="entry name" value="PROPHAGE INTEGRASE INTD-RELATED"/>
    <property type="match status" value="1"/>
</dbReference>
<reference evidence="10 12" key="5">
    <citation type="journal article" date="2023" name="Int. J. Syst. Evol. Microbiol.">
        <title>Sellimonas catena sp. nov., isolated from human faeces.</title>
        <authorList>
            <person name="Hisatomi A."/>
            <person name="Ohkuma M."/>
            <person name="Sakamoto M."/>
        </authorList>
    </citation>
    <scope>NUCLEOTIDE SEQUENCE</scope>
    <source>
        <strain evidence="9 12">12EGH17</strain>
        <strain evidence="10">18CBH55</strain>
    </source>
</reference>
<dbReference type="PANTHER" id="PTHR30349">
    <property type="entry name" value="PHAGE INTEGRASE-RELATED"/>
    <property type="match status" value="1"/>
</dbReference>
<dbReference type="PROSITE" id="PS51898">
    <property type="entry name" value="TYR_RECOMBINASE"/>
    <property type="match status" value="1"/>
</dbReference>
<dbReference type="GO" id="GO:0003677">
    <property type="term" value="F:DNA binding"/>
    <property type="evidence" value="ECO:0007669"/>
    <property type="project" value="UniProtKB-UniRule"/>
</dbReference>
<comment type="function">
    <text evidence="1">Site-specific tyrosine recombinase, which acts by catalyzing the cutting and rejoining of the recombining DNA molecules.</text>
</comment>
<keyword evidence="3" id="KW-0229">DNA integration</keyword>
<dbReference type="InterPro" id="IPR010998">
    <property type="entry name" value="Integrase_recombinase_N"/>
</dbReference>
<dbReference type="PROSITE" id="PS51900">
    <property type="entry name" value="CB"/>
    <property type="match status" value="1"/>
</dbReference>